<feature type="domain" description="Methyltransferase type 11" evidence="1">
    <location>
        <begin position="43"/>
        <end position="137"/>
    </location>
</feature>
<dbReference type="KEGG" id="ccel:CCDG5_1509"/>
<dbReference type="InterPro" id="IPR029063">
    <property type="entry name" value="SAM-dependent_MTases_sf"/>
</dbReference>
<keyword evidence="2" id="KW-0489">Methyltransferase</keyword>
<dbReference type="Proteomes" id="UP000032431">
    <property type="component" value="Chromosome I"/>
</dbReference>
<dbReference type="HOGENOM" id="CLU_037990_1_2_9"/>
<dbReference type="AlphaFoldDB" id="A0A078KU05"/>
<evidence type="ECO:0000313" key="2">
    <source>
        <dbReference type="EMBL" id="CDZ24619.1"/>
    </source>
</evidence>
<dbReference type="GO" id="GO:0008757">
    <property type="term" value="F:S-adenosylmethionine-dependent methyltransferase activity"/>
    <property type="evidence" value="ECO:0007669"/>
    <property type="project" value="InterPro"/>
</dbReference>
<protein>
    <submittedName>
        <fullName evidence="2">Methyltransferase type 11</fullName>
    </submittedName>
</protein>
<proteinExistence type="predicted"/>
<accession>A0A078KU05</accession>
<dbReference type="GO" id="GO:0032259">
    <property type="term" value="P:methylation"/>
    <property type="evidence" value="ECO:0007669"/>
    <property type="project" value="UniProtKB-KW"/>
</dbReference>
<dbReference type="PANTHER" id="PTHR43591">
    <property type="entry name" value="METHYLTRANSFERASE"/>
    <property type="match status" value="1"/>
</dbReference>
<name>A0A078KU05_9FIRM</name>
<dbReference type="InterPro" id="IPR013216">
    <property type="entry name" value="Methyltransf_11"/>
</dbReference>
<dbReference type="OrthoDB" id="6160at2"/>
<dbReference type="STRING" id="29343.CCDG5_1509"/>
<dbReference type="CDD" id="cd02440">
    <property type="entry name" value="AdoMet_MTases"/>
    <property type="match status" value="1"/>
</dbReference>
<dbReference type="EMBL" id="LM995447">
    <property type="protein sequence ID" value="CDZ24619.1"/>
    <property type="molecule type" value="Genomic_DNA"/>
</dbReference>
<keyword evidence="3" id="KW-1185">Reference proteome</keyword>
<gene>
    <name evidence="2" type="ORF">CCDG5_1509</name>
</gene>
<sequence>MKSKEYFDRISNEWDEIRQSFFSDSIREKTCEAAQVKEGLTAVDVGAGTGFVTQELLNRKLRVVAIDQSQEMLDVLKQKYSSVGEIVCLQADAYSLPLESDSVDYVMANMFLHHVENPGQAISEMTRILKPGGKLVIADLDRHDYEFLRKEQFDVWLGFERSDIRKWFTEANLSNIKIEDLNEQCCCDSCESCSSAAINIFIASAEKSSI</sequence>
<dbReference type="PATRIC" id="fig|29343.3.peg.1591"/>
<dbReference type="Pfam" id="PF08241">
    <property type="entry name" value="Methyltransf_11"/>
    <property type="match status" value="1"/>
</dbReference>
<evidence type="ECO:0000259" key="1">
    <source>
        <dbReference type="Pfam" id="PF08241"/>
    </source>
</evidence>
<reference evidence="3" key="1">
    <citation type="submission" date="2014-07" db="EMBL/GenBank/DDBJ databases">
        <authorList>
            <person name="Wibberg D."/>
        </authorList>
    </citation>
    <scope>NUCLEOTIDE SEQUENCE [LARGE SCALE GENOMIC DNA]</scope>
    <source>
        <strain evidence="3">DG5</strain>
    </source>
</reference>
<keyword evidence="2" id="KW-0808">Transferase</keyword>
<organism evidence="2 3">
    <name type="scientific">[Clostridium] cellulosi</name>
    <dbReference type="NCBI Taxonomy" id="29343"/>
    <lineage>
        <taxon>Bacteria</taxon>
        <taxon>Bacillati</taxon>
        <taxon>Bacillota</taxon>
        <taxon>Clostridia</taxon>
        <taxon>Eubacteriales</taxon>
        <taxon>Oscillospiraceae</taxon>
        <taxon>Oscillospiraceae incertae sedis</taxon>
    </lineage>
</organism>
<dbReference type="Gene3D" id="3.40.50.150">
    <property type="entry name" value="Vaccinia Virus protein VP39"/>
    <property type="match status" value="1"/>
</dbReference>
<evidence type="ECO:0000313" key="3">
    <source>
        <dbReference type="Proteomes" id="UP000032431"/>
    </source>
</evidence>
<dbReference type="SUPFAM" id="SSF53335">
    <property type="entry name" value="S-adenosyl-L-methionine-dependent methyltransferases"/>
    <property type="match status" value="1"/>
</dbReference>